<protein>
    <submittedName>
        <fullName evidence="2">Uncharacterized protein</fullName>
    </submittedName>
</protein>
<dbReference type="EMBL" id="JADNRY010000064">
    <property type="protein sequence ID" value="KAF9068150.1"/>
    <property type="molecule type" value="Genomic_DNA"/>
</dbReference>
<sequence>MSISSNSFLSLPSSLDTLVLSTSSSSISSSTSSLFGRDGRLSNSSQTDTSPPISPLKEDEDDKCQSSKAERSWKRISETPKSNVLGFLSLVSHQDQGSSKAEYPYAAADEAGYEAEASDSDCYFAAGDRKKKPTKKALSSLARSNYCIEYSMSESEDDFECIVFSPSSIFERRVIEDKLPPKPDLRAQIVDLNSPSPIVALPSPRIKDYRQYASLNAFSFSQLSSSPVSLSTKHLTERFHIRETTLCNSPQKPLGLGLHIPASHSPTKSPTSPRILSAPAKKTSLPGLGIRLPSAPMPRPSVSEFRDKRRSLSGLGRGFPSTFHVPSTLVPSSEVTVRLVTPRASSDDIRQQVPLGVDSIPRQRRASMSITLPKGSSFPKRQLHPILESPPYSSSTTSHEPYHTLPKLKEIRSSRLENAFSPNLTGVPGSCELSPRSPSLKRSPLMDKCISPTPVYHDLGEAWRPVGVDQYLPMSTLGTKTLF</sequence>
<keyword evidence="3" id="KW-1185">Reference proteome</keyword>
<comment type="caution">
    <text evidence="2">The sequence shown here is derived from an EMBL/GenBank/DDBJ whole genome shotgun (WGS) entry which is preliminary data.</text>
</comment>
<dbReference type="Proteomes" id="UP000772434">
    <property type="component" value="Unassembled WGS sequence"/>
</dbReference>
<organism evidence="2 3">
    <name type="scientific">Rhodocollybia butyracea</name>
    <dbReference type="NCBI Taxonomy" id="206335"/>
    <lineage>
        <taxon>Eukaryota</taxon>
        <taxon>Fungi</taxon>
        <taxon>Dikarya</taxon>
        <taxon>Basidiomycota</taxon>
        <taxon>Agaricomycotina</taxon>
        <taxon>Agaricomycetes</taxon>
        <taxon>Agaricomycetidae</taxon>
        <taxon>Agaricales</taxon>
        <taxon>Marasmiineae</taxon>
        <taxon>Omphalotaceae</taxon>
        <taxon>Rhodocollybia</taxon>
    </lineage>
</organism>
<dbReference type="AlphaFoldDB" id="A0A9P5PUC9"/>
<gene>
    <name evidence="2" type="ORF">BDP27DRAFT_1422189</name>
</gene>
<feature type="compositionally biased region" description="Polar residues" evidence="1">
    <location>
        <begin position="41"/>
        <end position="51"/>
    </location>
</feature>
<reference evidence="2" key="1">
    <citation type="submission" date="2020-11" db="EMBL/GenBank/DDBJ databases">
        <authorList>
            <consortium name="DOE Joint Genome Institute"/>
            <person name="Ahrendt S."/>
            <person name="Riley R."/>
            <person name="Andreopoulos W."/>
            <person name="Labutti K."/>
            <person name="Pangilinan J."/>
            <person name="Ruiz-Duenas F.J."/>
            <person name="Barrasa J.M."/>
            <person name="Sanchez-Garcia M."/>
            <person name="Camarero S."/>
            <person name="Miyauchi S."/>
            <person name="Serrano A."/>
            <person name="Linde D."/>
            <person name="Babiker R."/>
            <person name="Drula E."/>
            <person name="Ayuso-Fernandez I."/>
            <person name="Pacheco R."/>
            <person name="Padilla G."/>
            <person name="Ferreira P."/>
            <person name="Barriuso J."/>
            <person name="Kellner H."/>
            <person name="Castanera R."/>
            <person name="Alfaro M."/>
            <person name="Ramirez L."/>
            <person name="Pisabarro A.G."/>
            <person name="Kuo A."/>
            <person name="Tritt A."/>
            <person name="Lipzen A."/>
            <person name="He G."/>
            <person name="Yan M."/>
            <person name="Ng V."/>
            <person name="Cullen D."/>
            <person name="Martin F."/>
            <person name="Rosso M.-N."/>
            <person name="Henrissat B."/>
            <person name="Hibbett D."/>
            <person name="Martinez A.T."/>
            <person name="Grigoriev I.V."/>
        </authorList>
    </citation>
    <scope>NUCLEOTIDE SEQUENCE</scope>
    <source>
        <strain evidence="2">AH 40177</strain>
    </source>
</reference>
<feature type="region of interest" description="Disordered" evidence="1">
    <location>
        <begin position="25"/>
        <end position="75"/>
    </location>
</feature>
<feature type="compositionally biased region" description="Basic and acidic residues" evidence="1">
    <location>
        <begin position="63"/>
        <end position="75"/>
    </location>
</feature>
<evidence type="ECO:0000313" key="2">
    <source>
        <dbReference type="EMBL" id="KAF9068150.1"/>
    </source>
</evidence>
<proteinExistence type="predicted"/>
<evidence type="ECO:0000256" key="1">
    <source>
        <dbReference type="SAM" id="MobiDB-lite"/>
    </source>
</evidence>
<dbReference type="OrthoDB" id="3002319at2759"/>
<accession>A0A9P5PUC9</accession>
<name>A0A9P5PUC9_9AGAR</name>
<feature type="compositionally biased region" description="Low complexity" evidence="1">
    <location>
        <begin position="25"/>
        <end position="34"/>
    </location>
</feature>
<evidence type="ECO:0000313" key="3">
    <source>
        <dbReference type="Proteomes" id="UP000772434"/>
    </source>
</evidence>